<sequence length="262" mass="29637">MATVAIIQARMGSTRLPGKVLKSVLGKPMLWHIVNRVRKAEGVDEVVVATSDLSADEQIRQFCSENGIPFFGGSETDVLDRFYRAAKEHNADPVLRITGDCPFADPVIIGKLIRMYREGNHDHIGVATGAGALYLEQGRFPDGLDAECFSFASLEKAWKEATHGSDREHVTPYIWRNKDIFRTGFLMCDCGDYSHFRWTVDNDADFALVTKIYETLYSDNHVFLMDDVITLLKERPDLSEMNSDFIGKEEYEKVWQAGKTEK</sequence>
<accession>A0AAW4KZV4</accession>
<dbReference type="SUPFAM" id="SSF53448">
    <property type="entry name" value="Nucleotide-diphospho-sugar transferases"/>
    <property type="match status" value="1"/>
</dbReference>
<dbReference type="PANTHER" id="PTHR42866">
    <property type="entry name" value="3-DEOXY-MANNO-OCTULOSONATE CYTIDYLYLTRANSFERASE"/>
    <property type="match status" value="1"/>
</dbReference>
<evidence type="ECO:0000313" key="2">
    <source>
        <dbReference type="Proteomes" id="UP000811899"/>
    </source>
</evidence>
<comment type="caution">
    <text evidence="1">The sequence shown here is derived from an EMBL/GenBank/DDBJ whole genome shotgun (WGS) entry which is preliminary data.</text>
</comment>
<name>A0AAW4KZV4_9BACT</name>
<dbReference type="InterPro" id="IPR029044">
    <property type="entry name" value="Nucleotide-diphossugar_trans"/>
</dbReference>
<dbReference type="GO" id="GO:0005829">
    <property type="term" value="C:cytosol"/>
    <property type="evidence" value="ECO:0007669"/>
    <property type="project" value="TreeGrafter"/>
</dbReference>
<dbReference type="EMBL" id="JAHCVJ010000002">
    <property type="protein sequence ID" value="MBT0663929.1"/>
    <property type="molecule type" value="Genomic_DNA"/>
</dbReference>
<dbReference type="Pfam" id="PF02348">
    <property type="entry name" value="CTP_transf_3"/>
    <property type="match status" value="1"/>
</dbReference>
<keyword evidence="2" id="KW-1185">Reference proteome</keyword>
<dbReference type="Gene3D" id="3.90.550.10">
    <property type="entry name" value="Spore Coat Polysaccharide Biosynthesis Protein SpsA, Chain A"/>
    <property type="match status" value="1"/>
</dbReference>
<protein>
    <submittedName>
        <fullName evidence="1">Glycosyltransferase family protein</fullName>
    </submittedName>
</protein>
<reference evidence="1 2" key="1">
    <citation type="submission" date="2021-05" db="EMBL/GenBank/DDBJ databases">
        <title>The draft genome of Geobacter pelophilus DSM 12255.</title>
        <authorList>
            <person name="Xu Z."/>
            <person name="Masuda Y."/>
            <person name="Itoh H."/>
            <person name="Senoo K."/>
        </authorList>
    </citation>
    <scope>NUCLEOTIDE SEQUENCE [LARGE SCALE GENOMIC DNA]</scope>
    <source>
        <strain evidence="1 2">DSM 12255</strain>
    </source>
</reference>
<dbReference type="AlphaFoldDB" id="A0AAW4KZV4"/>
<dbReference type="InterPro" id="IPR003329">
    <property type="entry name" value="Cytidylyl_trans"/>
</dbReference>
<dbReference type="CDD" id="cd02518">
    <property type="entry name" value="GT2_SpsF"/>
    <property type="match status" value="1"/>
</dbReference>
<organism evidence="1 2">
    <name type="scientific">Geoanaerobacter pelophilus</name>
    <dbReference type="NCBI Taxonomy" id="60036"/>
    <lineage>
        <taxon>Bacteria</taxon>
        <taxon>Pseudomonadati</taxon>
        <taxon>Thermodesulfobacteriota</taxon>
        <taxon>Desulfuromonadia</taxon>
        <taxon>Geobacterales</taxon>
        <taxon>Geobacteraceae</taxon>
        <taxon>Geoanaerobacter</taxon>
    </lineage>
</organism>
<evidence type="ECO:0000313" key="1">
    <source>
        <dbReference type="EMBL" id="MBT0663929.1"/>
    </source>
</evidence>
<proteinExistence type="predicted"/>
<dbReference type="RefSeq" id="WP_214170705.1">
    <property type="nucleotide sequence ID" value="NZ_JAHCVJ010000002.1"/>
</dbReference>
<dbReference type="PANTHER" id="PTHR42866:SF1">
    <property type="entry name" value="SPORE COAT POLYSACCHARIDE BIOSYNTHESIS PROTEIN SPSF"/>
    <property type="match status" value="1"/>
</dbReference>
<gene>
    <name evidence="1" type="ORF">KI809_06395</name>
</gene>
<dbReference type="Proteomes" id="UP000811899">
    <property type="component" value="Unassembled WGS sequence"/>
</dbReference>